<keyword evidence="3" id="KW-1185">Reference proteome</keyword>
<gene>
    <name evidence="2" type="ORF">PoB_007272300</name>
</gene>
<evidence type="ECO:0000256" key="1">
    <source>
        <dbReference type="SAM" id="MobiDB-lite"/>
    </source>
</evidence>
<reference evidence="2 3" key="1">
    <citation type="journal article" date="2021" name="Elife">
        <title>Chloroplast acquisition without the gene transfer in kleptoplastic sea slugs, Plakobranchus ocellatus.</title>
        <authorList>
            <person name="Maeda T."/>
            <person name="Takahashi S."/>
            <person name="Yoshida T."/>
            <person name="Shimamura S."/>
            <person name="Takaki Y."/>
            <person name="Nagai Y."/>
            <person name="Toyoda A."/>
            <person name="Suzuki Y."/>
            <person name="Arimoto A."/>
            <person name="Ishii H."/>
            <person name="Satoh N."/>
            <person name="Nishiyama T."/>
            <person name="Hasebe M."/>
            <person name="Maruyama T."/>
            <person name="Minagawa J."/>
            <person name="Obokata J."/>
            <person name="Shigenobu S."/>
        </authorList>
    </citation>
    <scope>NUCLEOTIDE SEQUENCE [LARGE SCALE GENOMIC DNA]</scope>
</reference>
<evidence type="ECO:0008006" key="4">
    <source>
        <dbReference type="Google" id="ProtNLM"/>
    </source>
</evidence>
<organism evidence="2 3">
    <name type="scientific">Plakobranchus ocellatus</name>
    <dbReference type="NCBI Taxonomy" id="259542"/>
    <lineage>
        <taxon>Eukaryota</taxon>
        <taxon>Metazoa</taxon>
        <taxon>Spiralia</taxon>
        <taxon>Lophotrochozoa</taxon>
        <taxon>Mollusca</taxon>
        <taxon>Gastropoda</taxon>
        <taxon>Heterobranchia</taxon>
        <taxon>Euthyneura</taxon>
        <taxon>Panpulmonata</taxon>
        <taxon>Sacoglossa</taxon>
        <taxon>Placobranchoidea</taxon>
        <taxon>Plakobranchidae</taxon>
        <taxon>Plakobranchus</taxon>
    </lineage>
</organism>
<accession>A0AAV4DPF9</accession>
<evidence type="ECO:0000313" key="3">
    <source>
        <dbReference type="Proteomes" id="UP000735302"/>
    </source>
</evidence>
<evidence type="ECO:0000313" key="2">
    <source>
        <dbReference type="EMBL" id="GFO46218.1"/>
    </source>
</evidence>
<proteinExistence type="predicted"/>
<dbReference type="Proteomes" id="UP000735302">
    <property type="component" value="Unassembled WGS sequence"/>
</dbReference>
<comment type="caution">
    <text evidence="2">The sequence shown here is derived from an EMBL/GenBank/DDBJ whole genome shotgun (WGS) entry which is preliminary data.</text>
</comment>
<sequence length="345" mass="38489">MLTQILTTASDTKALAKENSKELKGETKQMLTTILTTASDTKALAKENSNELKGETKQMLTTILTTASDTKALAKENPNELKGETKQMLTQILTTASDTKALAKENPNELKEGTKQVLTKILTTALDTKALSKENSNELKKAHQVMEKSDMSKTIHSMEGKLDNIRKRVETDTISVIKNAFSDLHMVCPAQAQRVIQTVVKPSYAPRKVFHSYLKNFQQLVGSGKEVRSPPYAVTINNSFLVMYLQADFNTQKSDMTLHLLGAAHQCELGFELESLTLTIHVRVKRFQSPDTILVAEGIKLSQGFFSGSKFRYRRLGEPISCPELISSEYNNFKDDSVLIELKIR</sequence>
<protein>
    <recommendedName>
        <fullName evidence="4">MATH domain-containing protein</fullName>
    </recommendedName>
</protein>
<feature type="region of interest" description="Disordered" evidence="1">
    <location>
        <begin position="134"/>
        <end position="154"/>
    </location>
</feature>
<name>A0AAV4DPF9_9GAST</name>
<dbReference type="EMBL" id="BLXT01008169">
    <property type="protein sequence ID" value="GFO46218.1"/>
    <property type="molecule type" value="Genomic_DNA"/>
</dbReference>
<dbReference type="AlphaFoldDB" id="A0AAV4DPF9"/>